<gene>
    <name evidence="1" type="ORF">GCM10023189_23390</name>
</gene>
<keyword evidence="2" id="KW-1185">Reference proteome</keyword>
<protein>
    <submittedName>
        <fullName evidence="1">Uncharacterized protein</fullName>
    </submittedName>
</protein>
<dbReference type="EMBL" id="BAABHD010000026">
    <property type="protein sequence ID" value="GAA4455499.1"/>
    <property type="molecule type" value="Genomic_DNA"/>
</dbReference>
<proteinExistence type="predicted"/>
<organism evidence="1 2">
    <name type="scientific">Nibrella saemangeumensis</name>
    <dbReference type="NCBI Taxonomy" id="1084526"/>
    <lineage>
        <taxon>Bacteria</taxon>
        <taxon>Pseudomonadati</taxon>
        <taxon>Bacteroidota</taxon>
        <taxon>Cytophagia</taxon>
        <taxon>Cytophagales</taxon>
        <taxon>Spirosomataceae</taxon>
        <taxon>Nibrella</taxon>
    </lineage>
</organism>
<name>A0ABP8MV72_9BACT</name>
<dbReference type="Proteomes" id="UP001501175">
    <property type="component" value="Unassembled WGS sequence"/>
</dbReference>
<evidence type="ECO:0000313" key="1">
    <source>
        <dbReference type="EMBL" id="GAA4455499.1"/>
    </source>
</evidence>
<accession>A0ABP8MV72</accession>
<sequence>MLPLSRPKVRAGAAGVVHPYPRLSRQLILQAIPPLLQRNLLNQLSRLPKTVTRKMANEIGPGSAFAGMPAQPIPRPQLRRKASLAARKKVRALCRVRPGHVRSGQEKPGHVKLVPGTLGVGKADHGMWGPEKLDHGIRTGGICNHGRARHAKTNKCGRRKLAGPTGPGLTWPGPKVDLNAGSVRVRLRKRLH</sequence>
<reference evidence="2" key="1">
    <citation type="journal article" date="2019" name="Int. J. Syst. Evol. Microbiol.">
        <title>The Global Catalogue of Microorganisms (GCM) 10K type strain sequencing project: providing services to taxonomists for standard genome sequencing and annotation.</title>
        <authorList>
            <consortium name="The Broad Institute Genomics Platform"/>
            <consortium name="The Broad Institute Genome Sequencing Center for Infectious Disease"/>
            <person name="Wu L."/>
            <person name="Ma J."/>
        </authorList>
    </citation>
    <scope>NUCLEOTIDE SEQUENCE [LARGE SCALE GENOMIC DNA]</scope>
    <source>
        <strain evidence="2">JCM 17927</strain>
    </source>
</reference>
<evidence type="ECO:0000313" key="2">
    <source>
        <dbReference type="Proteomes" id="UP001501175"/>
    </source>
</evidence>
<comment type="caution">
    <text evidence="1">The sequence shown here is derived from an EMBL/GenBank/DDBJ whole genome shotgun (WGS) entry which is preliminary data.</text>
</comment>